<dbReference type="Gene3D" id="1.10.110.10">
    <property type="entry name" value="Plant lipid-transfer and hydrophobic proteins"/>
    <property type="match status" value="1"/>
</dbReference>
<keyword evidence="1" id="KW-0813">Transport</keyword>
<dbReference type="AlphaFoldDB" id="A0AAD3SS73"/>
<dbReference type="PANTHER" id="PTHR33214:SF30">
    <property type="entry name" value="BIFUNCTIONAL INHIBITOR_LIPID-TRANSFER PROTEIN_SEED STORAGE 2S ALBUMIN SUPERFAMILY PROTEIN"/>
    <property type="match status" value="1"/>
</dbReference>
<keyword evidence="2" id="KW-0446">Lipid-binding</keyword>
<evidence type="ECO:0000256" key="3">
    <source>
        <dbReference type="SAM" id="SignalP"/>
    </source>
</evidence>
<evidence type="ECO:0000313" key="5">
    <source>
        <dbReference type="EMBL" id="GMH17058.1"/>
    </source>
</evidence>
<feature type="chain" id="PRO_5042050664" description="Bifunctional inhibitor/plant lipid transfer protein/seed storage helical domain-containing protein" evidence="3">
    <location>
        <begin position="29"/>
        <end position="102"/>
    </location>
</feature>
<sequence>MKVQLYSAAVVVATLLLVMVMVMVMGEGQVAMAAVTCSPVQLSSCANAIISSSPPSELCCTKIREQAPCLCQYMRDPTLSKFINTPNARKVAASCGTPFPKC</sequence>
<gene>
    <name evidence="5" type="ORF">Nepgr_018899</name>
</gene>
<keyword evidence="6" id="KW-1185">Reference proteome</keyword>
<dbReference type="InterPro" id="IPR016140">
    <property type="entry name" value="Bifunc_inhib/LTP/seed_store"/>
</dbReference>
<reference evidence="5" key="1">
    <citation type="submission" date="2023-05" db="EMBL/GenBank/DDBJ databases">
        <title>Nepenthes gracilis genome sequencing.</title>
        <authorList>
            <person name="Fukushima K."/>
        </authorList>
    </citation>
    <scope>NUCLEOTIDE SEQUENCE</scope>
    <source>
        <strain evidence="5">SING2019-196</strain>
    </source>
</reference>
<protein>
    <recommendedName>
        <fullName evidence="4">Bifunctional inhibitor/plant lipid transfer protein/seed storage helical domain-containing protein</fullName>
    </recommendedName>
</protein>
<dbReference type="EMBL" id="BSYO01000017">
    <property type="protein sequence ID" value="GMH17058.1"/>
    <property type="molecule type" value="Genomic_DNA"/>
</dbReference>
<dbReference type="InterPro" id="IPR036312">
    <property type="entry name" value="Bifun_inhib/LTP/seed_sf"/>
</dbReference>
<evidence type="ECO:0000256" key="2">
    <source>
        <dbReference type="ARBA" id="ARBA00023121"/>
    </source>
</evidence>
<dbReference type="Pfam" id="PF00234">
    <property type="entry name" value="Tryp_alpha_amyl"/>
    <property type="match status" value="1"/>
</dbReference>
<dbReference type="PANTHER" id="PTHR33214">
    <property type="entry name" value="BIFUNCTIONAL INHIBITOR/LIPID-TRANSFER PROTEIN/SEED STORAGE 2S ALBUMIN SUPERFAMILY PROTEIN"/>
    <property type="match status" value="1"/>
</dbReference>
<proteinExistence type="predicted"/>
<evidence type="ECO:0000313" key="6">
    <source>
        <dbReference type="Proteomes" id="UP001279734"/>
    </source>
</evidence>
<evidence type="ECO:0000256" key="1">
    <source>
        <dbReference type="ARBA" id="ARBA00022448"/>
    </source>
</evidence>
<dbReference type="CDD" id="cd01959">
    <property type="entry name" value="nsLTP2"/>
    <property type="match status" value="1"/>
</dbReference>
<comment type="caution">
    <text evidence="5">The sequence shown here is derived from an EMBL/GenBank/DDBJ whole genome shotgun (WGS) entry which is preliminary data.</text>
</comment>
<evidence type="ECO:0000259" key="4">
    <source>
        <dbReference type="SMART" id="SM00499"/>
    </source>
</evidence>
<dbReference type="Proteomes" id="UP001279734">
    <property type="component" value="Unassembled WGS sequence"/>
</dbReference>
<feature type="signal peptide" evidence="3">
    <location>
        <begin position="1"/>
        <end position="28"/>
    </location>
</feature>
<name>A0AAD3SS73_NEPGR</name>
<dbReference type="SUPFAM" id="SSF47699">
    <property type="entry name" value="Bifunctional inhibitor/lipid-transfer protein/seed storage 2S albumin"/>
    <property type="match status" value="1"/>
</dbReference>
<organism evidence="5 6">
    <name type="scientific">Nepenthes gracilis</name>
    <name type="common">Slender pitcher plant</name>
    <dbReference type="NCBI Taxonomy" id="150966"/>
    <lineage>
        <taxon>Eukaryota</taxon>
        <taxon>Viridiplantae</taxon>
        <taxon>Streptophyta</taxon>
        <taxon>Embryophyta</taxon>
        <taxon>Tracheophyta</taxon>
        <taxon>Spermatophyta</taxon>
        <taxon>Magnoliopsida</taxon>
        <taxon>eudicotyledons</taxon>
        <taxon>Gunneridae</taxon>
        <taxon>Pentapetalae</taxon>
        <taxon>Caryophyllales</taxon>
        <taxon>Nepenthaceae</taxon>
        <taxon>Nepenthes</taxon>
    </lineage>
</organism>
<keyword evidence="3" id="KW-0732">Signal</keyword>
<accession>A0AAD3SS73</accession>
<dbReference type="InterPro" id="IPR033872">
    <property type="entry name" value="nsLTP2"/>
</dbReference>
<feature type="domain" description="Bifunctional inhibitor/plant lipid transfer protein/seed storage helical" evidence="4">
    <location>
        <begin position="37"/>
        <end position="102"/>
    </location>
</feature>
<dbReference type="SMART" id="SM00499">
    <property type="entry name" value="AAI"/>
    <property type="match status" value="1"/>
</dbReference>
<dbReference type="GO" id="GO:0008289">
    <property type="term" value="F:lipid binding"/>
    <property type="evidence" value="ECO:0007669"/>
    <property type="project" value="UniProtKB-KW"/>
</dbReference>
<dbReference type="GO" id="GO:0006869">
    <property type="term" value="P:lipid transport"/>
    <property type="evidence" value="ECO:0007669"/>
    <property type="project" value="InterPro"/>
</dbReference>